<feature type="compositionally biased region" description="Basic and acidic residues" evidence="19">
    <location>
        <begin position="490"/>
        <end position="522"/>
    </location>
</feature>
<keyword evidence="14" id="KW-0325">Glycoprotein</keyword>
<dbReference type="GO" id="GO:0019228">
    <property type="term" value="P:neuronal action potential"/>
    <property type="evidence" value="ECO:0007669"/>
    <property type="project" value="TreeGrafter"/>
</dbReference>
<feature type="domain" description="Ion transport" evidence="20">
    <location>
        <begin position="1248"/>
        <end position="1511"/>
    </location>
</feature>
<feature type="domain" description="Ion transport" evidence="20">
    <location>
        <begin position="927"/>
        <end position="1196"/>
    </location>
</feature>
<organism evidence="21 22">
    <name type="scientific">Hyalella azteca</name>
    <name type="common">Amphipod</name>
    <dbReference type="NCBI Taxonomy" id="294128"/>
    <lineage>
        <taxon>Eukaryota</taxon>
        <taxon>Metazoa</taxon>
        <taxon>Ecdysozoa</taxon>
        <taxon>Arthropoda</taxon>
        <taxon>Crustacea</taxon>
        <taxon>Multicrustacea</taxon>
        <taxon>Malacostraca</taxon>
        <taxon>Eumalacostraca</taxon>
        <taxon>Peracarida</taxon>
        <taxon>Amphipoda</taxon>
        <taxon>Senticaudata</taxon>
        <taxon>Talitrida</taxon>
        <taxon>Talitroidea</taxon>
        <taxon>Hyalellidae</taxon>
        <taxon>Hyalella</taxon>
    </lineage>
</organism>
<comment type="similarity">
    <text evidence="17">Belongs to the sodium channel (TC 1.A.1.10) family.</text>
</comment>
<keyword evidence="15 17" id="KW-0739">Sodium transport</keyword>
<dbReference type="InterPro" id="IPR043203">
    <property type="entry name" value="VGCC_Ca_Na"/>
</dbReference>
<keyword evidence="10 17" id="KW-0915">Sodium</keyword>
<feature type="transmembrane region" description="Helical" evidence="17">
    <location>
        <begin position="991"/>
        <end position="1013"/>
    </location>
</feature>
<dbReference type="FunFam" id="1.20.120.350:FF:000039">
    <property type="entry name" value="Sodium channel protein"/>
    <property type="match status" value="1"/>
</dbReference>
<protein>
    <recommendedName>
        <fullName evidence="17">Sodium channel protein</fullName>
    </recommendedName>
</protein>
<feature type="compositionally biased region" description="Polar residues" evidence="19">
    <location>
        <begin position="789"/>
        <end position="798"/>
    </location>
</feature>
<keyword evidence="8 17" id="KW-0851">Voltage-gated channel</keyword>
<feature type="region of interest" description="Disordered" evidence="19">
    <location>
        <begin position="789"/>
        <end position="837"/>
    </location>
</feature>
<feature type="transmembrane region" description="Helical" evidence="17">
    <location>
        <begin position="1313"/>
        <end position="1332"/>
    </location>
</feature>
<dbReference type="Gene3D" id="1.10.238.10">
    <property type="entry name" value="EF-hand"/>
    <property type="match status" value="1"/>
</dbReference>
<keyword evidence="7" id="KW-0677">Repeat</keyword>
<keyword evidence="12 17" id="KW-0472">Membrane</keyword>
<feature type="compositionally biased region" description="Basic and acidic residues" evidence="19">
    <location>
        <begin position="806"/>
        <end position="817"/>
    </location>
</feature>
<dbReference type="Proteomes" id="UP000694843">
    <property type="component" value="Unplaced"/>
</dbReference>
<dbReference type="GO" id="GO:0086010">
    <property type="term" value="P:membrane depolarization during action potential"/>
    <property type="evidence" value="ECO:0007669"/>
    <property type="project" value="TreeGrafter"/>
</dbReference>
<feature type="transmembrane region" description="Helical" evidence="17">
    <location>
        <begin position="74"/>
        <end position="98"/>
    </location>
</feature>
<feature type="transmembrane region" description="Helical" evidence="17">
    <location>
        <begin position="1044"/>
        <end position="1070"/>
    </location>
</feature>
<evidence type="ECO:0000256" key="8">
    <source>
        <dbReference type="ARBA" id="ARBA00022882"/>
    </source>
</evidence>
<accession>A0A979FJC7</accession>
<dbReference type="PANTHER" id="PTHR10037:SF62">
    <property type="entry name" value="SODIUM CHANNEL PROTEIN 60E"/>
    <property type="match status" value="1"/>
</dbReference>
<evidence type="ECO:0000256" key="14">
    <source>
        <dbReference type="ARBA" id="ARBA00023180"/>
    </source>
</evidence>
<evidence type="ECO:0000256" key="9">
    <source>
        <dbReference type="ARBA" id="ARBA00022989"/>
    </source>
</evidence>
<feature type="domain" description="Ion transport" evidence="20">
    <location>
        <begin position="10"/>
        <end position="240"/>
    </location>
</feature>
<dbReference type="RefSeq" id="XP_047737093.1">
    <property type="nucleotide sequence ID" value="XM_047881137.1"/>
</dbReference>
<feature type="transmembrane region" description="Helical" evidence="17">
    <location>
        <begin position="207"/>
        <end position="232"/>
    </location>
</feature>
<evidence type="ECO:0000256" key="16">
    <source>
        <dbReference type="ARBA" id="ARBA00023303"/>
    </source>
</evidence>
<proteinExistence type="inferred from homology"/>
<dbReference type="FunFam" id="1.20.120.350:FF:000019">
    <property type="entry name" value="Sodium channel protein"/>
    <property type="match status" value="1"/>
</dbReference>
<keyword evidence="21" id="KW-1185">Reference proteome</keyword>
<evidence type="ECO:0000256" key="10">
    <source>
        <dbReference type="ARBA" id="ARBA00023053"/>
    </source>
</evidence>
<feature type="transmembrane region" description="Helical" evidence="17">
    <location>
        <begin position="1475"/>
        <end position="1501"/>
    </location>
</feature>
<gene>
    <name evidence="22" type="primary">LOC108679220</name>
</gene>
<keyword evidence="3 17" id="KW-0894">Sodium channel</keyword>
<keyword evidence="2 17" id="KW-0813">Transport</keyword>
<keyword evidence="11 17" id="KW-0406">Ion transport</keyword>
<keyword evidence="16 17" id="KW-0407">Ion channel</keyword>
<feature type="region of interest" description="Disordered" evidence="19">
    <location>
        <begin position="1823"/>
        <end position="1844"/>
    </location>
</feature>
<feature type="transmembrane region" description="Helical" evidence="17">
    <location>
        <begin position="1250"/>
        <end position="1267"/>
    </location>
</feature>
<dbReference type="Pfam" id="PF00520">
    <property type="entry name" value="Ion_trans"/>
    <property type="match status" value="3"/>
</dbReference>
<feature type="transmembrane region" description="Helical" evidence="17">
    <location>
        <begin position="6"/>
        <end position="28"/>
    </location>
</feature>
<feature type="compositionally biased region" description="Basic and acidic residues" evidence="19">
    <location>
        <begin position="406"/>
        <end position="424"/>
    </location>
</feature>
<feature type="compositionally biased region" description="Basic and acidic residues" evidence="19">
    <location>
        <begin position="372"/>
        <end position="390"/>
    </location>
</feature>
<sequence>MLYVVVHDAVFDLFIMLCIVLNTVFLAVEHHGMSETLDRILDYGNRVFTAVFTLECIMKIMALSQEFFINRWNVFDLIIVLASLLDLGLEIGSGLSVLRGMRLLRVLKLAQSWRTMRVLLSIIISTLGALGNLTFVLLIIIYIFAVIGMQIFGDNYTEANFYPDPVPRWNFTDFFHSFMMIFRILCGEWVEPLWDCMRAEKSGGSETCLAIFLPALVMGNFMVLNLFLALLLNSFNSDELKSRNDDMEEESKVVELLTKMLNFFLPQRFKRKIKTEAERRAEMLAQDKADEELQAARLRELFGECKQDTTELIVDMEPETIEPVKQVKIEEKAALKEKSEPREKQQMRTSAADSKAVRDCKDRGVKQAFSEPELRIEDKENKDDCADPTRRGYQRMPGSDAAGDGRFGKQESIELSDFAKDGTQQRRGRVLPAKPSGNRRPGGSGRDYHESRGDHRDILNRRQHMESSGNREPFDVRDSSGYRPGGANLKDWDVEKGRRDPRNLDARDLADPSGLRETRIGTDTRDFRDERDLRDEREIIGFNNCDFSARTSDIRKFDPRSRLDYFERNPLDPYDLRGLDRRPDRYGLLTRKNDSLSDLRDDRYYDSLYYRNELGRFPLHQSMRESRRDIHDRMDSQKRAYLTRSDYSKGDTTYLRRPYPSGGIPPYQGNSAGADYHHARDVSSAYHDMVRRTGAVLFDSSYHHSLPRRDPSRGPYLTRYPDYDSKRFPFRSSHSPPPPYNHYTVDSHIRSGDRRRTRYPDADGHYDYNESVSEVNMSESVLPRLKLNNKSNFDQQGSCDDLPEITLDKDGDDKEEKEQDGEEPTTPLGNGGPEMKSLQMAAKKAKQAESTQSWGAVISYVDEITTGVKDDEDPRFMKAERKVKLPPDCFPKIVYNKMKCCQTFTTTRLYSHWYKVRMFCLRITDSPYFEWFILTMIFASSITLCFEDSHLDGNPNLKDRRVILKWLNTSFAILFTIEMCLKWIAFGFVRYFSSVWTILDFFIVMVSVTSLFIKQDNLIALRSLRTLRALRPLRAISRWQGMKIVVNALMYAIPSIFNVLLVCLVFWLIFSIMGVQMFGGRFYKCVNQNGERLPLEVVNNKSDCFKNSSYEWVNSNINFDHVGYAYLALFQVATFEGWMEVMADAVDCRGIDLQPAREANIYAYIYFVIFIVCGSFFTLNLFIGVIIDNFNALKKKMYEGGVLEMFLTDSQKNYYTAMKKLGRKKPQKVIRRPQHQYHAIFYDIAVSRRFEISIFVLIFLNMVSMAIEHHHQSRTVSFTLEVFNALFTTIFGLEAIVKIIGLRHHYFTVPWNLFDFILVFASITGILLQDVLTNFPISPTLLRVVRVFRIGRILRLIKPTVNGKNSFFGQAAKGIRKLLFALIVSLPALFNIGALLFLITFIYAIIGMAVFGHVRRRGALDDLVNFETFGSSMMLLFRLITSAGWNDVLDPLMTQPPHCDPDYRMQPNGDCGHPVIAIAFFVSFIIINFMIVINMYIAVILENFNQAHKEEEIGIVEDDLEMFYVRWSKYDPHATQFINFNQLSDFIASLDSPFSIPKPNTVALVSFDLPIAKGDKIHCLDILHALTKHVLGHVEETEEFKRFPPQLKLQMEEKFKKQFPTRKELEIVSSTRRWKKMETAARVIQIAWRVFKQHKREQERRNLLLEEAQTQTSSPGGGSIRSGFRKVSNLLSVVPLPMGVQRRRSVTVLQLCWCEHDRLTSMAARAGPGGAPDLRLRRKLPPLEAPPGDPSRDPSSSSLYPDEHPDARDRHRHLPVPPPRPWCPFKSTMIKTMTAITSPILLDITAETHQAMVDHMIQETMKEDPAVRPKASSCSTVARARPRPRARVQVPESQRAKNFPLSELQNHRIDSISNRAVADHNLFAITHVFD</sequence>
<keyword evidence="13" id="KW-1015">Disulfide bond</keyword>
<feature type="transmembrane region" description="Helical" evidence="17">
    <location>
        <begin position="118"/>
        <end position="149"/>
    </location>
</feature>
<dbReference type="Gene3D" id="1.20.120.350">
    <property type="entry name" value="Voltage-gated potassium channels. Chain C"/>
    <property type="match status" value="3"/>
</dbReference>
<feature type="transmembrane region" description="Helical" evidence="17">
    <location>
        <begin position="1282"/>
        <end position="1301"/>
    </location>
</feature>
<dbReference type="SUPFAM" id="SSF81324">
    <property type="entry name" value="Voltage-gated potassium channels"/>
    <property type="match status" value="3"/>
</dbReference>
<evidence type="ECO:0000256" key="3">
    <source>
        <dbReference type="ARBA" id="ARBA00022461"/>
    </source>
</evidence>
<feature type="transmembrane region" description="Helical" evidence="17">
    <location>
        <begin position="1161"/>
        <end position="1187"/>
    </location>
</feature>
<evidence type="ECO:0000256" key="19">
    <source>
        <dbReference type="SAM" id="MobiDB-lite"/>
    </source>
</evidence>
<dbReference type="InterPro" id="IPR027359">
    <property type="entry name" value="Volt_channel_dom_sf"/>
</dbReference>
<reference evidence="22" key="1">
    <citation type="submission" date="2025-08" db="UniProtKB">
        <authorList>
            <consortium name="RefSeq"/>
        </authorList>
    </citation>
    <scope>IDENTIFICATION</scope>
    <source>
        <tissue evidence="22">Whole organism</tissue>
    </source>
</reference>
<evidence type="ECO:0000256" key="2">
    <source>
        <dbReference type="ARBA" id="ARBA00022448"/>
    </source>
</evidence>
<comment type="caution">
    <text evidence="17">Lacks conserved residue(s) required for the propagation of feature annotation.</text>
</comment>
<dbReference type="CDD" id="cd13433">
    <property type="entry name" value="Na_channel_gate"/>
    <property type="match status" value="1"/>
</dbReference>
<dbReference type="GO" id="GO:0005248">
    <property type="term" value="F:voltage-gated sodium channel activity"/>
    <property type="evidence" value="ECO:0007669"/>
    <property type="project" value="InterPro"/>
</dbReference>
<feature type="region of interest" description="Disordered" evidence="19">
    <location>
        <begin position="727"/>
        <end position="770"/>
    </location>
</feature>
<name>A0A979FJC7_HYAAZ</name>
<dbReference type="OrthoDB" id="2984333at2759"/>
<dbReference type="FunFam" id="1.10.287.70:FF:000370">
    <property type="entry name" value="Sodium channel protein 60E"/>
    <property type="match status" value="1"/>
</dbReference>
<keyword evidence="5" id="KW-0691">RNA editing</keyword>
<feature type="compositionally biased region" description="Basic and acidic residues" evidence="19">
    <location>
        <begin position="745"/>
        <end position="768"/>
    </location>
</feature>
<feature type="compositionally biased region" description="Basic and acidic residues" evidence="19">
    <location>
        <begin position="333"/>
        <end position="346"/>
    </location>
</feature>
<dbReference type="InterPro" id="IPR044564">
    <property type="entry name" value="Na_chnl_inactivation_gate"/>
</dbReference>
<dbReference type="OMA" id="LRAISKW"/>
<dbReference type="InterPro" id="IPR005821">
    <property type="entry name" value="Ion_trans_dom"/>
</dbReference>
<evidence type="ECO:0000259" key="20">
    <source>
        <dbReference type="Pfam" id="PF00520"/>
    </source>
</evidence>
<keyword evidence="9 17" id="KW-1133">Transmembrane helix</keyword>
<dbReference type="PANTHER" id="PTHR10037">
    <property type="entry name" value="VOLTAGE-GATED CATION CHANNEL CALCIUM AND SODIUM"/>
    <property type="match status" value="1"/>
</dbReference>
<feature type="compositionally biased region" description="Basic and acidic residues" evidence="19">
    <location>
        <begin position="355"/>
        <end position="365"/>
    </location>
</feature>
<evidence type="ECO:0000256" key="5">
    <source>
        <dbReference type="ARBA" id="ARBA00022495"/>
    </source>
</evidence>
<evidence type="ECO:0000256" key="11">
    <source>
        <dbReference type="ARBA" id="ARBA00023065"/>
    </source>
</evidence>
<keyword evidence="18" id="KW-0175">Coiled coil</keyword>
<feature type="region of interest" description="Disordered" evidence="19">
    <location>
        <begin position="1723"/>
        <end position="1781"/>
    </location>
</feature>
<evidence type="ECO:0000256" key="17">
    <source>
        <dbReference type="RuleBase" id="RU361132"/>
    </source>
</evidence>
<evidence type="ECO:0000256" key="12">
    <source>
        <dbReference type="ARBA" id="ARBA00023136"/>
    </source>
</evidence>
<dbReference type="GeneID" id="108679220"/>
<dbReference type="Gene3D" id="1.10.287.70">
    <property type="match status" value="3"/>
</dbReference>
<dbReference type="FunFam" id="1.10.287.70:FF:000047">
    <property type="entry name" value="Sodium channel protein"/>
    <property type="match status" value="1"/>
</dbReference>
<evidence type="ECO:0000313" key="21">
    <source>
        <dbReference type="Proteomes" id="UP000694843"/>
    </source>
</evidence>
<feature type="coiled-coil region" evidence="18">
    <location>
        <begin position="274"/>
        <end position="301"/>
    </location>
</feature>
<evidence type="ECO:0000256" key="1">
    <source>
        <dbReference type="ARBA" id="ARBA00004651"/>
    </source>
</evidence>
<feature type="transmembrane region" description="Helical" evidence="17">
    <location>
        <begin position="928"/>
        <end position="946"/>
    </location>
</feature>
<evidence type="ECO:0000256" key="15">
    <source>
        <dbReference type="ARBA" id="ARBA00023201"/>
    </source>
</evidence>
<comment type="subcellular location">
    <subcellularLocation>
        <location evidence="1 17">Cell membrane</location>
        <topology evidence="1 17">Multi-pass membrane protein</topology>
    </subcellularLocation>
</comment>
<feature type="compositionally biased region" description="Basic and acidic residues" evidence="19">
    <location>
        <begin position="446"/>
        <end position="465"/>
    </location>
</feature>
<evidence type="ECO:0000256" key="4">
    <source>
        <dbReference type="ARBA" id="ARBA00022475"/>
    </source>
</evidence>
<evidence type="ECO:0000256" key="6">
    <source>
        <dbReference type="ARBA" id="ARBA00022692"/>
    </source>
</evidence>
<evidence type="ECO:0000256" key="13">
    <source>
        <dbReference type="ARBA" id="ARBA00023157"/>
    </source>
</evidence>
<dbReference type="KEGG" id="hazt:108679220"/>
<evidence type="ECO:0000313" key="22">
    <source>
        <dbReference type="RefSeq" id="XP_047737093.1"/>
    </source>
</evidence>
<feature type="transmembrane region" description="Helical" evidence="17">
    <location>
        <begin position="966"/>
        <end position="985"/>
    </location>
</feature>
<feature type="transmembrane region" description="Helical" evidence="17">
    <location>
        <begin position="40"/>
        <end position="62"/>
    </location>
</feature>
<feature type="transmembrane region" description="Helical" evidence="17">
    <location>
        <begin position="1378"/>
        <end position="1411"/>
    </location>
</feature>
<dbReference type="FunFam" id="1.20.120.350:FF:000009">
    <property type="entry name" value="Voltage-dependent T-type calcium channel subunit alpha"/>
    <property type="match status" value="1"/>
</dbReference>
<keyword evidence="6 17" id="KW-0812">Transmembrane</keyword>
<keyword evidence="4" id="KW-1003">Cell membrane</keyword>
<comment type="function">
    <text evidence="17">Mediates the voltage-dependent sodium ion permeability of excitable membranes. Assuming opened or closed conformations in response to the voltage difference across the membrane, the protein forms a sodium-selective channel through which Na(+) ions may pass in accordance with their electrochemical gradient.</text>
</comment>
<feature type="transmembrane region" description="Helical" evidence="17">
    <location>
        <begin position="169"/>
        <end position="186"/>
    </location>
</feature>
<dbReference type="InterPro" id="IPR001696">
    <property type="entry name" value="Na_channel_asu"/>
</dbReference>
<dbReference type="PRINTS" id="PR00170">
    <property type="entry name" value="NACHANNEL"/>
</dbReference>
<dbReference type="FunFam" id="1.10.238.10:FF:000150">
    <property type="entry name" value="Sodium channel protein"/>
    <property type="match status" value="1"/>
</dbReference>
<evidence type="ECO:0000256" key="18">
    <source>
        <dbReference type="SAM" id="Coils"/>
    </source>
</evidence>
<feature type="region of interest" description="Disordered" evidence="19">
    <location>
        <begin position="333"/>
        <end position="522"/>
    </location>
</feature>
<dbReference type="GO" id="GO:0001518">
    <property type="term" value="C:voltage-gated sodium channel complex"/>
    <property type="evidence" value="ECO:0007669"/>
    <property type="project" value="UniProtKB-UniRule"/>
</dbReference>
<evidence type="ECO:0000256" key="7">
    <source>
        <dbReference type="ARBA" id="ARBA00022737"/>
    </source>
</evidence>